<evidence type="ECO:0000313" key="3">
    <source>
        <dbReference type="Proteomes" id="UP000694856"/>
    </source>
</evidence>
<protein>
    <submittedName>
        <fullName evidence="4">von Willebrand factor A domain-containing protein 5A-like isoform X2</fullName>
    </submittedName>
</protein>
<feature type="domain" description="VWFA" evidence="1">
    <location>
        <begin position="300"/>
        <end position="430"/>
    </location>
</feature>
<reference evidence="4" key="1">
    <citation type="submission" date="2025-08" db="UniProtKB">
        <authorList>
            <consortium name="RefSeq"/>
        </authorList>
    </citation>
    <scope>IDENTIFICATION</scope>
    <source>
        <tissue evidence="4">Ear skin</tissue>
    </source>
</reference>
<dbReference type="InterPro" id="IPR036465">
    <property type="entry name" value="vWFA_dom_sf"/>
</dbReference>
<keyword evidence="3" id="KW-1185">Reference proteome</keyword>
<dbReference type="SMART" id="SM00327">
    <property type="entry name" value="VWA"/>
    <property type="match status" value="1"/>
</dbReference>
<name>A0A8B8SEJ7_CAMFR</name>
<gene>
    <name evidence="4" type="primary">LOC116661108</name>
</gene>
<dbReference type="SUPFAM" id="SSF53300">
    <property type="entry name" value="vWA-like"/>
    <property type="match status" value="1"/>
</dbReference>
<dbReference type="Pfam" id="PF08487">
    <property type="entry name" value="VIT"/>
    <property type="match status" value="1"/>
</dbReference>
<evidence type="ECO:0000259" key="1">
    <source>
        <dbReference type="PROSITE" id="PS50234"/>
    </source>
</evidence>
<dbReference type="AlphaFoldDB" id="A0A8B8SEJ7"/>
<dbReference type="PROSITE" id="PS51468">
    <property type="entry name" value="VIT"/>
    <property type="match status" value="1"/>
</dbReference>
<dbReference type="InterPro" id="IPR002035">
    <property type="entry name" value="VWF_A"/>
</dbReference>
<dbReference type="PROSITE" id="PS50234">
    <property type="entry name" value="VWFA"/>
    <property type="match status" value="1"/>
</dbReference>
<dbReference type="SMART" id="SM00609">
    <property type="entry name" value="VIT"/>
    <property type="match status" value="1"/>
</dbReference>
<proteinExistence type="predicted"/>
<dbReference type="Pfam" id="PF13768">
    <property type="entry name" value="VWA_3"/>
    <property type="match status" value="1"/>
</dbReference>
<dbReference type="InterPro" id="IPR013694">
    <property type="entry name" value="VIT"/>
</dbReference>
<organism evidence="3 4">
    <name type="scientific">Camelus ferus</name>
    <name type="common">Wild bactrian camel</name>
    <name type="synonym">Camelus bactrianus ferus</name>
    <dbReference type="NCBI Taxonomy" id="419612"/>
    <lineage>
        <taxon>Eukaryota</taxon>
        <taxon>Metazoa</taxon>
        <taxon>Chordata</taxon>
        <taxon>Craniata</taxon>
        <taxon>Vertebrata</taxon>
        <taxon>Euteleostomi</taxon>
        <taxon>Mammalia</taxon>
        <taxon>Eutheria</taxon>
        <taxon>Laurasiatheria</taxon>
        <taxon>Artiodactyla</taxon>
        <taxon>Tylopoda</taxon>
        <taxon>Camelidae</taxon>
        <taxon>Camelus</taxon>
    </lineage>
</organism>
<sequence length="469" mass="51935">MVCPCGLLTRQEEPVPLKSISVTLSICEFVAGVSATLNYENEEKVPLEAFFVFPMDEDSAVYSFEAMVDGSIIKAELQDKTEAHANYENAISQGHQAFLLEEDDCSRDVFCCNVGNLRPGSKVALTLKYVQELPLEADGALRYVLPAILNPRYQLSGCPEDSCLTMKTPVVPLEDLPCTISMVATVSSQHGIERTQSNCSLSPVEYLGDNKTSAQVSLADGHKFDRDVELLIYYSEVHAPSIAVEMGEPETKPAVGRTLTWLTLRCAKMVKFNSLLGDPVAMVSFYPNIPEAQPSAACGEFVFLMDCSGSMQSPMSNQNKSQPRIEAAKETLILILKSLPIGCYFNIYGFGSSYEAFFPKSVKYDQRTMEEALRRVKLMRADLGGTEMLAPLQAIYGGPSIPGHPLQLFVFTDGEVSNTFRVIKEVESNGQKHRTASTNLNRSGHSWHYYLGLQREHVQHYINKCDCLL</sequence>
<feature type="domain" description="VIT" evidence="2">
    <location>
        <begin position="1"/>
        <end position="131"/>
    </location>
</feature>
<dbReference type="GeneID" id="116661108"/>
<evidence type="ECO:0000259" key="2">
    <source>
        <dbReference type="PROSITE" id="PS51468"/>
    </source>
</evidence>
<evidence type="ECO:0000313" key="4">
    <source>
        <dbReference type="RefSeq" id="XP_032328250.1"/>
    </source>
</evidence>
<accession>A0A8B8SEJ7</accession>
<dbReference type="PANTHER" id="PTHR45737">
    <property type="entry name" value="VON WILLEBRAND FACTOR A DOMAIN-CONTAINING PROTEIN 5A"/>
    <property type="match status" value="1"/>
</dbReference>
<dbReference type="Proteomes" id="UP000694856">
    <property type="component" value="Chromosome 33"/>
</dbReference>
<dbReference type="Gene3D" id="3.40.50.410">
    <property type="entry name" value="von Willebrand factor, type A domain"/>
    <property type="match status" value="1"/>
</dbReference>
<dbReference type="PANTHER" id="PTHR45737:SF6">
    <property type="entry name" value="VON WILLEBRAND FACTOR A DOMAIN-CONTAINING PROTEIN 5A"/>
    <property type="match status" value="1"/>
</dbReference>
<dbReference type="RefSeq" id="XP_032328250.1">
    <property type="nucleotide sequence ID" value="XM_032472359.1"/>
</dbReference>